<dbReference type="Gene3D" id="1.20.1250.20">
    <property type="entry name" value="MFS general substrate transporter like domains"/>
    <property type="match status" value="1"/>
</dbReference>
<evidence type="ECO:0000313" key="9">
    <source>
        <dbReference type="EMBL" id="MET8438588.1"/>
    </source>
</evidence>
<dbReference type="EMBL" id="JBEXIP010000064">
    <property type="protein sequence ID" value="MET8438588.1"/>
    <property type="molecule type" value="Genomic_DNA"/>
</dbReference>
<comment type="subcellular location">
    <subcellularLocation>
        <location evidence="1">Cell membrane</location>
        <topology evidence="1">Multi-pass membrane protein</topology>
    </subcellularLocation>
</comment>
<protein>
    <submittedName>
        <fullName evidence="9">MFS transporter</fullName>
    </submittedName>
</protein>
<dbReference type="PANTHER" id="PTHR23517">
    <property type="entry name" value="RESISTANCE PROTEIN MDTM, PUTATIVE-RELATED-RELATED"/>
    <property type="match status" value="1"/>
</dbReference>
<feature type="transmembrane region" description="Helical" evidence="7">
    <location>
        <begin position="133"/>
        <end position="156"/>
    </location>
</feature>
<keyword evidence="6 7" id="KW-0472">Membrane</keyword>
<keyword evidence="2" id="KW-0813">Transport</keyword>
<dbReference type="PANTHER" id="PTHR23517:SF13">
    <property type="entry name" value="MAJOR FACILITATOR SUPERFAMILY MFS_1"/>
    <property type="match status" value="1"/>
</dbReference>
<evidence type="ECO:0000259" key="8">
    <source>
        <dbReference type="PROSITE" id="PS50850"/>
    </source>
</evidence>
<evidence type="ECO:0000256" key="2">
    <source>
        <dbReference type="ARBA" id="ARBA00022448"/>
    </source>
</evidence>
<dbReference type="Pfam" id="PF07690">
    <property type="entry name" value="MFS_1"/>
    <property type="match status" value="1"/>
</dbReference>
<dbReference type="InterPro" id="IPR050171">
    <property type="entry name" value="MFS_Transporters"/>
</dbReference>
<feature type="domain" description="Major facilitator superfamily (MFS) profile" evidence="8">
    <location>
        <begin position="8"/>
        <end position="391"/>
    </location>
</feature>
<dbReference type="InterPro" id="IPR020846">
    <property type="entry name" value="MFS_dom"/>
</dbReference>
<feature type="transmembrane region" description="Helical" evidence="7">
    <location>
        <begin position="278"/>
        <end position="297"/>
    </location>
</feature>
<evidence type="ECO:0000256" key="4">
    <source>
        <dbReference type="ARBA" id="ARBA00022692"/>
    </source>
</evidence>
<proteinExistence type="predicted"/>
<keyword evidence="4 7" id="KW-0812">Transmembrane</keyword>
<gene>
    <name evidence="9" type="ORF">ABZV61_38975</name>
</gene>
<evidence type="ECO:0000256" key="6">
    <source>
        <dbReference type="ARBA" id="ARBA00023136"/>
    </source>
</evidence>
<feature type="transmembrane region" description="Helical" evidence="7">
    <location>
        <begin position="162"/>
        <end position="184"/>
    </location>
</feature>
<accession>A0ABV2UL66</accession>
<comment type="caution">
    <text evidence="9">The sequence shown here is derived from an EMBL/GenBank/DDBJ whole genome shotgun (WGS) entry which is preliminary data.</text>
</comment>
<evidence type="ECO:0000256" key="1">
    <source>
        <dbReference type="ARBA" id="ARBA00004651"/>
    </source>
</evidence>
<dbReference type="SUPFAM" id="SSF103473">
    <property type="entry name" value="MFS general substrate transporter"/>
    <property type="match status" value="1"/>
</dbReference>
<evidence type="ECO:0000256" key="7">
    <source>
        <dbReference type="SAM" id="Phobius"/>
    </source>
</evidence>
<reference evidence="9 10" key="1">
    <citation type="submission" date="2024-06" db="EMBL/GenBank/DDBJ databases">
        <title>The Natural Products Discovery Center: Release of the First 8490 Sequenced Strains for Exploring Actinobacteria Biosynthetic Diversity.</title>
        <authorList>
            <person name="Kalkreuter E."/>
            <person name="Kautsar S.A."/>
            <person name="Yang D."/>
            <person name="Bader C.D."/>
            <person name="Teijaro C.N."/>
            <person name="Fluegel L."/>
            <person name="Davis C.M."/>
            <person name="Simpson J.R."/>
            <person name="Lauterbach L."/>
            <person name="Steele A.D."/>
            <person name="Gui C."/>
            <person name="Meng S."/>
            <person name="Li G."/>
            <person name="Viehrig K."/>
            <person name="Ye F."/>
            <person name="Su P."/>
            <person name="Kiefer A.F."/>
            <person name="Nichols A."/>
            <person name="Cepeda A.J."/>
            <person name="Yan W."/>
            <person name="Fan B."/>
            <person name="Jiang Y."/>
            <person name="Adhikari A."/>
            <person name="Zheng C.-J."/>
            <person name="Schuster L."/>
            <person name="Cowan T.M."/>
            <person name="Smanski M.J."/>
            <person name="Chevrette M.G."/>
            <person name="De Carvalho L.P.S."/>
            <person name="Shen B."/>
        </authorList>
    </citation>
    <scope>NUCLEOTIDE SEQUENCE [LARGE SCALE GENOMIC DNA]</scope>
    <source>
        <strain evidence="9 10">NPDC005137</strain>
    </source>
</reference>
<feature type="transmembrane region" description="Helical" evidence="7">
    <location>
        <begin position="211"/>
        <end position="230"/>
    </location>
</feature>
<sequence>MSRALSPVKTFAAVTAVFAAFFLAAGAPTPLLAVRQQEWGFSAGVLTFAFSVYALGLLVALLIAGSLSDHVGRRPVMLAALYGELASMIIFLVAPNITWVIVARLLQGLATGLATSAFNAAIIEHAPAHRKKLAGGIAAASVAGGLGLGALLTGAASQFTPAANTLVFGILAGIMLLGIVLVSFTHETATKRPGAVRSLSPRITLPPRLRLEFFAGIPVHIAGWMFPAFFLGLSPAVLRLHFGLHGGLVTGFTAFLGPGTAAVSSFVSSRYAARRSTLAGTSLVLAGMAVVLIGVSATWLPLVWIGAVLGGFGFGGAFGGNVRLIAPHVQPHERAGVFAGIYTVAYLSFGVPVIIAGQLAPRWGLIPTFESYAAVVIAMAAISIVAQAGLARRDTATRHEASSQAAVTEPVRN</sequence>
<keyword evidence="10" id="KW-1185">Reference proteome</keyword>
<feature type="transmembrane region" description="Helical" evidence="7">
    <location>
        <begin position="337"/>
        <end position="360"/>
    </location>
</feature>
<name>A0ABV2UL66_9ACTN</name>
<dbReference type="Proteomes" id="UP001550044">
    <property type="component" value="Unassembled WGS sequence"/>
</dbReference>
<keyword evidence="5 7" id="KW-1133">Transmembrane helix</keyword>
<dbReference type="PROSITE" id="PS50850">
    <property type="entry name" value="MFS"/>
    <property type="match status" value="1"/>
</dbReference>
<evidence type="ECO:0000256" key="3">
    <source>
        <dbReference type="ARBA" id="ARBA00022475"/>
    </source>
</evidence>
<organism evidence="9 10">
    <name type="scientific">Streptomyces sp. 900116325</name>
    <dbReference type="NCBI Taxonomy" id="3154295"/>
    <lineage>
        <taxon>Bacteria</taxon>
        <taxon>Bacillati</taxon>
        <taxon>Actinomycetota</taxon>
        <taxon>Actinomycetes</taxon>
        <taxon>Kitasatosporales</taxon>
        <taxon>Streptomycetaceae</taxon>
        <taxon>Streptomyces</taxon>
    </lineage>
</organism>
<feature type="transmembrane region" description="Helical" evidence="7">
    <location>
        <begin position="303"/>
        <end position="325"/>
    </location>
</feature>
<keyword evidence="3" id="KW-1003">Cell membrane</keyword>
<feature type="transmembrane region" description="Helical" evidence="7">
    <location>
        <begin position="242"/>
        <end position="266"/>
    </location>
</feature>
<evidence type="ECO:0000256" key="5">
    <source>
        <dbReference type="ARBA" id="ARBA00022989"/>
    </source>
</evidence>
<dbReference type="InterPro" id="IPR011701">
    <property type="entry name" value="MFS"/>
</dbReference>
<feature type="transmembrane region" description="Helical" evidence="7">
    <location>
        <begin position="76"/>
        <end position="95"/>
    </location>
</feature>
<feature type="transmembrane region" description="Helical" evidence="7">
    <location>
        <begin position="372"/>
        <end position="391"/>
    </location>
</feature>
<evidence type="ECO:0000313" key="10">
    <source>
        <dbReference type="Proteomes" id="UP001550044"/>
    </source>
</evidence>
<dbReference type="InterPro" id="IPR036259">
    <property type="entry name" value="MFS_trans_sf"/>
</dbReference>
<feature type="transmembrane region" description="Helical" evidence="7">
    <location>
        <begin position="43"/>
        <end position="64"/>
    </location>
</feature>
<dbReference type="RefSeq" id="WP_356712975.1">
    <property type="nucleotide sequence ID" value="NZ_JBEXIP010000064.1"/>
</dbReference>